<reference evidence="9 10" key="1">
    <citation type="submission" date="2024-03" db="EMBL/GenBank/DDBJ databases">
        <title>Complete genome sequence of the green alga Chloropicon roscoffensis RCC1871.</title>
        <authorList>
            <person name="Lemieux C."/>
            <person name="Pombert J.-F."/>
            <person name="Otis C."/>
            <person name="Turmel M."/>
        </authorList>
    </citation>
    <scope>NUCLEOTIDE SEQUENCE [LARGE SCALE GENOMIC DNA]</scope>
    <source>
        <strain evidence="9 10">RCC1871</strain>
    </source>
</reference>
<dbReference type="GO" id="GO:0019679">
    <property type="term" value="P:propionate metabolic process, methylcitrate cycle"/>
    <property type="evidence" value="ECO:0007669"/>
    <property type="project" value="TreeGrafter"/>
</dbReference>
<evidence type="ECO:0000256" key="2">
    <source>
        <dbReference type="ARBA" id="ARBA00010566"/>
    </source>
</evidence>
<dbReference type="InterPro" id="IPR036969">
    <property type="entry name" value="Citrate_synthase_sf"/>
</dbReference>
<keyword evidence="3" id="KW-0816">Tricarboxylic acid cycle</keyword>
<dbReference type="InterPro" id="IPR016143">
    <property type="entry name" value="Citrate_synth-like_sm_a-sub"/>
</dbReference>
<dbReference type="GO" id="GO:0006099">
    <property type="term" value="P:tricarboxylic acid cycle"/>
    <property type="evidence" value="ECO:0007669"/>
    <property type="project" value="UniProtKB-KW"/>
</dbReference>
<name>A0AAX4P8U1_9CHLO</name>
<evidence type="ECO:0000256" key="4">
    <source>
        <dbReference type="ARBA" id="ARBA00022679"/>
    </source>
</evidence>
<dbReference type="EMBL" id="CP151505">
    <property type="protein sequence ID" value="WZN62430.1"/>
    <property type="molecule type" value="Genomic_DNA"/>
</dbReference>
<evidence type="ECO:0000313" key="10">
    <source>
        <dbReference type="Proteomes" id="UP001472866"/>
    </source>
</evidence>
<evidence type="ECO:0000256" key="3">
    <source>
        <dbReference type="ARBA" id="ARBA00022532"/>
    </source>
</evidence>
<evidence type="ECO:0000256" key="6">
    <source>
        <dbReference type="PIRNR" id="PIRNR001369"/>
    </source>
</evidence>
<evidence type="ECO:0000256" key="1">
    <source>
        <dbReference type="ARBA" id="ARBA00004751"/>
    </source>
</evidence>
<dbReference type="GO" id="GO:0036440">
    <property type="term" value="F:citrate synthase activity"/>
    <property type="evidence" value="ECO:0007669"/>
    <property type="project" value="UniProtKB-EC"/>
</dbReference>
<evidence type="ECO:0000256" key="5">
    <source>
        <dbReference type="ARBA" id="ARBA00049288"/>
    </source>
</evidence>
<dbReference type="GO" id="GO:0005975">
    <property type="term" value="P:carbohydrate metabolic process"/>
    <property type="evidence" value="ECO:0007669"/>
    <property type="project" value="TreeGrafter"/>
</dbReference>
<comment type="catalytic activity">
    <reaction evidence="5 6">
        <text>oxaloacetate + acetyl-CoA + H2O = citrate + CoA + H(+)</text>
        <dbReference type="Rhea" id="RHEA:16845"/>
        <dbReference type="ChEBI" id="CHEBI:15377"/>
        <dbReference type="ChEBI" id="CHEBI:15378"/>
        <dbReference type="ChEBI" id="CHEBI:16452"/>
        <dbReference type="ChEBI" id="CHEBI:16947"/>
        <dbReference type="ChEBI" id="CHEBI:57287"/>
        <dbReference type="ChEBI" id="CHEBI:57288"/>
        <dbReference type="EC" id="2.3.3.16"/>
    </reaction>
</comment>
<dbReference type="GO" id="GO:0050440">
    <property type="term" value="F:2-methylcitrate synthase activity"/>
    <property type="evidence" value="ECO:0007669"/>
    <property type="project" value="TreeGrafter"/>
</dbReference>
<evidence type="ECO:0000256" key="7">
    <source>
        <dbReference type="PIRSR" id="PIRSR001369-1"/>
    </source>
</evidence>
<dbReference type="PROSITE" id="PS00480">
    <property type="entry name" value="CITRATE_SYNTHASE"/>
    <property type="match status" value="1"/>
</dbReference>
<protein>
    <recommendedName>
        <fullName evidence="6 8">Citrate synthase</fullName>
        <ecNumber evidence="6">2.3.3.16</ecNumber>
    </recommendedName>
</protein>
<dbReference type="Pfam" id="PF00285">
    <property type="entry name" value="Citrate_synt"/>
    <property type="match status" value="1"/>
</dbReference>
<keyword evidence="4 6" id="KW-0808">Transferase</keyword>
<dbReference type="EC" id="2.3.3.16" evidence="6"/>
<gene>
    <name evidence="9" type="ORF">HKI87_05g39670</name>
</gene>
<comment type="pathway">
    <text evidence="1">Carbohydrate metabolism; tricarboxylic acid cycle; isocitrate from oxaloacetate: step 1/2.</text>
</comment>
<dbReference type="SUPFAM" id="SSF48256">
    <property type="entry name" value="Citrate synthase"/>
    <property type="match status" value="1"/>
</dbReference>
<dbReference type="PANTHER" id="PTHR11739">
    <property type="entry name" value="CITRATE SYNTHASE"/>
    <property type="match status" value="1"/>
</dbReference>
<organism evidence="9 10">
    <name type="scientific">Chloropicon roscoffensis</name>
    <dbReference type="NCBI Taxonomy" id="1461544"/>
    <lineage>
        <taxon>Eukaryota</taxon>
        <taxon>Viridiplantae</taxon>
        <taxon>Chlorophyta</taxon>
        <taxon>Chloropicophyceae</taxon>
        <taxon>Chloropicales</taxon>
        <taxon>Chloropicaceae</taxon>
        <taxon>Chloropicon</taxon>
    </lineage>
</organism>
<dbReference type="InterPro" id="IPR024176">
    <property type="entry name" value="Citrate_synthase_bac-typ"/>
</dbReference>
<keyword evidence="10" id="KW-1185">Reference proteome</keyword>
<dbReference type="FunFam" id="1.10.230.10:FF:000003">
    <property type="entry name" value="Citrate synthase"/>
    <property type="match status" value="1"/>
</dbReference>
<evidence type="ECO:0000313" key="9">
    <source>
        <dbReference type="EMBL" id="WZN62430.1"/>
    </source>
</evidence>
<comment type="similarity">
    <text evidence="2 6 8">Belongs to the citrate synthase family.</text>
</comment>
<dbReference type="Gene3D" id="1.10.580.10">
    <property type="entry name" value="Citrate Synthase, domain 1"/>
    <property type="match status" value="1"/>
</dbReference>
<dbReference type="AlphaFoldDB" id="A0AAX4P8U1"/>
<accession>A0AAX4P8U1</accession>
<dbReference type="NCBIfam" id="TIGR01800">
    <property type="entry name" value="cit_synth_II"/>
    <property type="match status" value="1"/>
</dbReference>
<feature type="active site" evidence="7">
    <location>
        <position position="274"/>
    </location>
</feature>
<evidence type="ECO:0000256" key="8">
    <source>
        <dbReference type="RuleBase" id="RU000441"/>
    </source>
</evidence>
<dbReference type="Proteomes" id="UP001472866">
    <property type="component" value="Chromosome 05"/>
</dbReference>
<sequence>MTSESNDIRKGLVGVLADKSAVSTVGKKDIGLTYRGYRIEDLAKECSFEEVMFLLMRGHLPSASELRALKQRLVKARHLPNELKVALEQLPATAHPMDVLRTGCSVLGTLEPEEVDNVKMTKDHEPLLRIAERLTGSFGPMILYWYHYHVSGVRLDVDSFLEDDDSLSQVFLKLLFRQSEKPDPLHNKVVDTSYILYAEHDFAASTFASRVTASTMSDAYSCIATAIGTLRGNLHGGANEAVMHLLEPLKDTQEGQQMVDQKLKNKEVIMGFGHRIYKNGDPRNAVFKDLSRELSKRPEGKPALYAISEHVEKLMEERKWMYANADFYAASAYHQCGIPTYLFTPLFVVARTSGWVAHIVEQRSANKIIRPSSHYVGPQERDMPSTFVRSKL</sequence>
<dbReference type="InterPro" id="IPR016142">
    <property type="entry name" value="Citrate_synth-like_lrg_a-sub"/>
</dbReference>
<dbReference type="PANTHER" id="PTHR11739:SF25">
    <property type="entry name" value="CITRATE SYNTHASE-RELATED PROTEIN DDB_G0287281"/>
    <property type="match status" value="1"/>
</dbReference>
<dbReference type="GO" id="GO:0005759">
    <property type="term" value="C:mitochondrial matrix"/>
    <property type="evidence" value="ECO:0007669"/>
    <property type="project" value="TreeGrafter"/>
</dbReference>
<proteinExistence type="inferred from homology"/>
<dbReference type="PIRSF" id="PIRSF001369">
    <property type="entry name" value="Citrate_synth"/>
    <property type="match status" value="1"/>
</dbReference>
<dbReference type="InterPro" id="IPR019810">
    <property type="entry name" value="Citrate_synthase_AS"/>
</dbReference>
<dbReference type="InterPro" id="IPR002020">
    <property type="entry name" value="Citrate_synthase"/>
</dbReference>
<feature type="active site" evidence="7">
    <location>
        <position position="326"/>
    </location>
</feature>
<dbReference type="Gene3D" id="1.10.230.10">
    <property type="entry name" value="Cytochrome P450-Terp, domain 2"/>
    <property type="match status" value="1"/>
</dbReference>
<dbReference type="PRINTS" id="PR00143">
    <property type="entry name" value="CITRTSNTHASE"/>
</dbReference>
<dbReference type="InterPro" id="IPR011278">
    <property type="entry name" value="2-MeCitrate/Citrate_synth_II"/>
</dbReference>